<keyword evidence="2" id="KW-0812">Transmembrane</keyword>
<accession>A0A4R8Q636</accession>
<keyword evidence="2" id="KW-0472">Membrane</keyword>
<dbReference type="STRING" id="5466.A0A4R8Q636"/>
<name>A0A4R8Q636_COLTR</name>
<feature type="compositionally biased region" description="Low complexity" evidence="1">
    <location>
        <begin position="260"/>
        <end position="271"/>
    </location>
</feature>
<comment type="caution">
    <text evidence="3">The sequence shown here is derived from an EMBL/GenBank/DDBJ whole genome shotgun (WGS) entry which is preliminary data.</text>
</comment>
<dbReference type="EMBL" id="RYZW01000514">
    <property type="protein sequence ID" value="TDZ32630.1"/>
    <property type="molecule type" value="Genomic_DNA"/>
</dbReference>
<proteinExistence type="predicted"/>
<dbReference type="Proteomes" id="UP000295703">
    <property type="component" value="Unassembled WGS sequence"/>
</dbReference>
<feature type="region of interest" description="Disordered" evidence="1">
    <location>
        <begin position="260"/>
        <end position="336"/>
    </location>
</feature>
<evidence type="ECO:0000313" key="3">
    <source>
        <dbReference type="EMBL" id="TDZ32630.1"/>
    </source>
</evidence>
<gene>
    <name evidence="3" type="ORF">CTRI78_v011755</name>
</gene>
<dbReference type="AlphaFoldDB" id="A0A4R8Q636"/>
<feature type="transmembrane region" description="Helical" evidence="2">
    <location>
        <begin position="151"/>
        <end position="174"/>
    </location>
</feature>
<protein>
    <submittedName>
        <fullName evidence="3">Uncharacterized protein</fullName>
    </submittedName>
</protein>
<organism evidence="3 4">
    <name type="scientific">Colletotrichum trifolii</name>
    <dbReference type="NCBI Taxonomy" id="5466"/>
    <lineage>
        <taxon>Eukaryota</taxon>
        <taxon>Fungi</taxon>
        <taxon>Dikarya</taxon>
        <taxon>Ascomycota</taxon>
        <taxon>Pezizomycotina</taxon>
        <taxon>Sordariomycetes</taxon>
        <taxon>Hypocreomycetidae</taxon>
        <taxon>Glomerellales</taxon>
        <taxon>Glomerellaceae</taxon>
        <taxon>Colletotrichum</taxon>
        <taxon>Colletotrichum orbiculare species complex</taxon>
    </lineage>
</organism>
<reference evidence="3 4" key="1">
    <citation type="submission" date="2018-12" db="EMBL/GenBank/DDBJ databases">
        <title>Genome sequence and assembly of Colletotrichum trifolii.</title>
        <authorList>
            <person name="Gan P."/>
            <person name="Shirasu K."/>
        </authorList>
    </citation>
    <scope>NUCLEOTIDE SEQUENCE [LARGE SCALE GENOMIC DNA]</scope>
    <source>
        <strain evidence="3 4">543-2</strain>
    </source>
</reference>
<evidence type="ECO:0000313" key="4">
    <source>
        <dbReference type="Proteomes" id="UP000295703"/>
    </source>
</evidence>
<evidence type="ECO:0000256" key="1">
    <source>
        <dbReference type="SAM" id="MobiDB-lite"/>
    </source>
</evidence>
<feature type="region of interest" description="Disordered" evidence="1">
    <location>
        <begin position="181"/>
        <end position="236"/>
    </location>
</feature>
<evidence type="ECO:0000256" key="2">
    <source>
        <dbReference type="SAM" id="Phobius"/>
    </source>
</evidence>
<sequence length="336" mass="34497">MSAENLGLTCPFGGDFYVCAGNKTEFLGCCTSNPCADGNGKCPTKDRRISSFNPDRYANIPAQECDDPRPASKIFYTCTNNISFIGCCASNPCLESDGLCPLTNLLPATLSKDSSSRAIFLPQESEAANGSGGSGGGSGNGGGSGGLATGAIAGIAVGAAVAVGIIIAVIWRCGWHARKRNERREPTWEAAAAAAAAPGGHPEMGYVAPPHSPSPFDPSRSPAPYDPARSPAAYDPTRSSYATTAFAGSFASSSPPHSPYYGLKHPASPMHPASPPVDDRQHPAFADGGGGHPPGYVKPQYTGMSANLQPVSELDSVEHHPPTPVAELGDGVPVSK</sequence>
<keyword evidence="4" id="KW-1185">Reference proteome</keyword>
<keyword evidence="2" id="KW-1133">Transmembrane helix</keyword>